<evidence type="ECO:0000313" key="3">
    <source>
        <dbReference type="Proteomes" id="UP000240542"/>
    </source>
</evidence>
<name>A0A2P8CMN6_9ACTN</name>
<reference evidence="2 3" key="1">
    <citation type="submission" date="2018-03" db="EMBL/GenBank/DDBJ databases">
        <title>Genomic Encyclopedia of Archaeal and Bacterial Type Strains, Phase II (KMG-II): from individual species to whole genera.</title>
        <authorList>
            <person name="Goeker M."/>
        </authorList>
    </citation>
    <scope>NUCLEOTIDE SEQUENCE [LARGE SCALE GENOMIC DNA]</scope>
    <source>
        <strain evidence="2 3">DSM 45312</strain>
    </source>
</reference>
<evidence type="ECO:0000313" key="2">
    <source>
        <dbReference type="EMBL" id="PSK86236.1"/>
    </source>
</evidence>
<dbReference type="InterPro" id="IPR043917">
    <property type="entry name" value="DUF5753"/>
</dbReference>
<dbReference type="CDD" id="cd00093">
    <property type="entry name" value="HTH_XRE"/>
    <property type="match status" value="1"/>
</dbReference>
<dbReference type="AlphaFoldDB" id="A0A2P8CMN6"/>
<sequence length="280" mass="30587">MTTPTVNRWQLARTLKNLRGNTPPADVAKALKTTVSTVHRWETSGEGGSVPSPGALDRLLDLYRVPPSEAERITALRRNARKNAWWNPYRVERTYGMFVDLESAATSIETYESTLIAGLAQTQDYARAVIRATNIDGDDADVDQEVTVRLARQQAWSESDGARLGIVLGEAAVRQCVGGSAVMRKQLEHLAEFSHHPKVELQVLPYSAGEHAAIHAAGFATLKLTNDGLAVVYSASQTGSLFLDDPPVVERYTTIFNKLRIAASGEGASRDLISSIMRDL</sequence>
<dbReference type="EMBL" id="PYGA01000035">
    <property type="protein sequence ID" value="PSK86236.1"/>
    <property type="molecule type" value="Genomic_DNA"/>
</dbReference>
<evidence type="ECO:0000259" key="1">
    <source>
        <dbReference type="Pfam" id="PF19054"/>
    </source>
</evidence>
<feature type="domain" description="DUF5753" evidence="1">
    <location>
        <begin position="98"/>
        <end position="274"/>
    </location>
</feature>
<accession>A0A2P8CMN6</accession>
<dbReference type="Pfam" id="PF19054">
    <property type="entry name" value="DUF5753"/>
    <property type="match status" value="1"/>
</dbReference>
<dbReference type="Proteomes" id="UP000240542">
    <property type="component" value="Unassembled WGS sequence"/>
</dbReference>
<dbReference type="Pfam" id="PF13560">
    <property type="entry name" value="HTH_31"/>
    <property type="match status" value="1"/>
</dbReference>
<comment type="caution">
    <text evidence="2">The sequence shown here is derived from an EMBL/GenBank/DDBJ whole genome shotgun (WGS) entry which is preliminary data.</text>
</comment>
<dbReference type="RefSeq" id="WP_106586732.1">
    <property type="nucleotide sequence ID" value="NZ_PYGA01000035.1"/>
</dbReference>
<proteinExistence type="predicted"/>
<organism evidence="2 3">
    <name type="scientific">Murinocardiopsis flavida</name>
    <dbReference type="NCBI Taxonomy" id="645275"/>
    <lineage>
        <taxon>Bacteria</taxon>
        <taxon>Bacillati</taxon>
        <taxon>Actinomycetota</taxon>
        <taxon>Actinomycetes</taxon>
        <taxon>Streptosporangiales</taxon>
        <taxon>Nocardiopsidaceae</taxon>
        <taxon>Murinocardiopsis</taxon>
    </lineage>
</organism>
<dbReference type="OrthoDB" id="5177725at2"/>
<keyword evidence="3" id="KW-1185">Reference proteome</keyword>
<gene>
    <name evidence="2" type="ORF">CLV63_1355</name>
</gene>
<dbReference type="InterPro" id="IPR001387">
    <property type="entry name" value="Cro/C1-type_HTH"/>
</dbReference>
<protein>
    <submittedName>
        <fullName evidence="2">Helix-turn-helix protein</fullName>
    </submittedName>
</protein>